<comment type="similarity">
    <text evidence="1">Belongs to the ribose-phosphate pyrophosphokinase family.</text>
</comment>
<name>A0A553NQM8_TIGCA</name>
<feature type="domain" description="Ribose-phosphate pyrophosphokinase N-terminal" evidence="3">
    <location>
        <begin position="6"/>
        <end position="101"/>
    </location>
</feature>
<dbReference type="FunFam" id="3.40.50.2020:FF:000014">
    <property type="entry name" value="Ribose-phosphate pyrophosphokinase 1"/>
    <property type="match status" value="2"/>
</dbReference>
<dbReference type="PANTHER" id="PTHR10210:SF53">
    <property type="entry name" value="GH23275P"/>
    <property type="match status" value="1"/>
</dbReference>
<protein>
    <recommendedName>
        <fullName evidence="3">Ribose-phosphate pyrophosphokinase N-terminal domain-containing protein</fullName>
    </recommendedName>
</protein>
<keyword evidence="5" id="KW-1185">Reference proteome</keyword>
<evidence type="ECO:0000313" key="5">
    <source>
        <dbReference type="Proteomes" id="UP000318571"/>
    </source>
</evidence>
<dbReference type="CDD" id="cd06223">
    <property type="entry name" value="PRTases_typeI"/>
    <property type="match status" value="1"/>
</dbReference>
<dbReference type="Gene3D" id="3.40.50.2020">
    <property type="match status" value="4"/>
</dbReference>
<dbReference type="GO" id="GO:0005737">
    <property type="term" value="C:cytoplasm"/>
    <property type="evidence" value="ECO:0007669"/>
    <property type="project" value="TreeGrafter"/>
</dbReference>
<dbReference type="GO" id="GO:0005524">
    <property type="term" value="F:ATP binding"/>
    <property type="evidence" value="ECO:0007669"/>
    <property type="project" value="TreeGrafter"/>
</dbReference>
<dbReference type="Pfam" id="PF13793">
    <property type="entry name" value="Pribosyltran_N"/>
    <property type="match status" value="1"/>
</dbReference>
<dbReference type="EMBL" id="VCGU01000011">
    <property type="protein sequence ID" value="TRY67737.1"/>
    <property type="molecule type" value="Genomic_DNA"/>
</dbReference>
<proteinExistence type="inferred from homology"/>
<dbReference type="OMA" id="GIIACPG"/>
<organism evidence="4 5">
    <name type="scientific">Tigriopus californicus</name>
    <name type="common">Marine copepod</name>
    <dbReference type="NCBI Taxonomy" id="6832"/>
    <lineage>
        <taxon>Eukaryota</taxon>
        <taxon>Metazoa</taxon>
        <taxon>Ecdysozoa</taxon>
        <taxon>Arthropoda</taxon>
        <taxon>Crustacea</taxon>
        <taxon>Multicrustacea</taxon>
        <taxon>Hexanauplia</taxon>
        <taxon>Copepoda</taxon>
        <taxon>Harpacticoida</taxon>
        <taxon>Harpacticidae</taxon>
        <taxon>Tigriopus</taxon>
    </lineage>
</organism>
<dbReference type="PANTHER" id="PTHR10210">
    <property type="entry name" value="RIBOSE-PHOSPHATE DIPHOSPHOKINASE FAMILY MEMBER"/>
    <property type="match status" value="1"/>
</dbReference>
<evidence type="ECO:0000256" key="1">
    <source>
        <dbReference type="ARBA" id="ARBA00006478"/>
    </source>
</evidence>
<sequence>MDQRGMVILSGNSHPDLAKDIVRHLDVRLGSSSVYHKTNRETMVEIHESVRGKDVYIIQTGTKAVNDSIMELLIMCYACKTSSCNKVIGVIPHMPYSRHSKDVNDMIMETLITSYACKTSTARRIIGVIPYLPYSTQSKMRRRGNISLKLIANMLTKGGFDHIITVDLHSKESLGYFDCAIDNVRASPFLIQYIVESVSGLWVRILMGRCFFIIGKMFSRGAITCKLLAKMLTQAGISHVITLDLHQKEIQGFFDCPVDNLRASPFLVRYIQESIPDYRNAVIVAKNPLAARRATSYAERLRLAIAVIHGEVKDGDDEIDELDGRASPPPGMANRVTTVGATLPPLTAKEKPPINVVGDVGGKIAIMVDDMIDDVQAFVDAAFVLKERGAYKIYALATHGILSKEAPRLIEESHIDEVVVTNTVPHDLQKLQCHKIKTVDISILLAEAIRRIHNKESMSHLFRHVTLED</sequence>
<dbReference type="AlphaFoldDB" id="A0A553NQM8"/>
<dbReference type="InterPro" id="IPR029057">
    <property type="entry name" value="PRTase-like"/>
</dbReference>
<dbReference type="InterPro" id="IPR029099">
    <property type="entry name" value="Pribosyltran_N"/>
</dbReference>
<evidence type="ECO:0000313" key="4">
    <source>
        <dbReference type="EMBL" id="TRY67737.1"/>
    </source>
</evidence>
<dbReference type="STRING" id="6832.A0A553NQM8"/>
<dbReference type="GO" id="GO:0006164">
    <property type="term" value="P:purine nucleotide biosynthetic process"/>
    <property type="evidence" value="ECO:0007669"/>
    <property type="project" value="TreeGrafter"/>
</dbReference>
<dbReference type="SMART" id="SM01400">
    <property type="entry name" value="Pribosyltran_N"/>
    <property type="match status" value="1"/>
</dbReference>
<keyword evidence="2" id="KW-0545">Nucleotide biosynthesis</keyword>
<dbReference type="InterPro" id="IPR000836">
    <property type="entry name" value="PRTase_dom"/>
</dbReference>
<dbReference type="GO" id="GO:0002189">
    <property type="term" value="C:ribose phosphate diphosphokinase complex"/>
    <property type="evidence" value="ECO:0007669"/>
    <property type="project" value="TreeGrafter"/>
</dbReference>
<dbReference type="GO" id="GO:0000287">
    <property type="term" value="F:magnesium ion binding"/>
    <property type="evidence" value="ECO:0007669"/>
    <property type="project" value="InterPro"/>
</dbReference>
<accession>A0A553NQM8</accession>
<dbReference type="Pfam" id="PF14572">
    <property type="entry name" value="Pribosyl_synth"/>
    <property type="match status" value="1"/>
</dbReference>
<dbReference type="SUPFAM" id="SSF53271">
    <property type="entry name" value="PRTase-like"/>
    <property type="match status" value="4"/>
</dbReference>
<reference evidence="4 5" key="1">
    <citation type="journal article" date="2018" name="Nat. Ecol. Evol.">
        <title>Genomic signatures of mitonuclear coevolution across populations of Tigriopus californicus.</title>
        <authorList>
            <person name="Barreto F.S."/>
            <person name="Watson E.T."/>
            <person name="Lima T.G."/>
            <person name="Willett C.S."/>
            <person name="Edmands S."/>
            <person name="Li W."/>
            <person name="Burton R.S."/>
        </authorList>
    </citation>
    <scope>NUCLEOTIDE SEQUENCE [LARGE SCALE GENOMIC DNA]</scope>
    <source>
        <strain evidence="4 5">San Diego</strain>
    </source>
</reference>
<dbReference type="Proteomes" id="UP000318571">
    <property type="component" value="Chromosome 4"/>
</dbReference>
<dbReference type="GO" id="GO:0004749">
    <property type="term" value="F:ribose phosphate diphosphokinase activity"/>
    <property type="evidence" value="ECO:0007669"/>
    <property type="project" value="TreeGrafter"/>
</dbReference>
<gene>
    <name evidence="4" type="ORF">TCAL_09817</name>
</gene>
<comment type="caution">
    <text evidence="4">The sequence shown here is derived from an EMBL/GenBank/DDBJ whole genome shotgun (WGS) entry which is preliminary data.</text>
</comment>
<evidence type="ECO:0000259" key="3">
    <source>
        <dbReference type="Pfam" id="PF13793"/>
    </source>
</evidence>
<evidence type="ECO:0000256" key="2">
    <source>
        <dbReference type="ARBA" id="ARBA00022727"/>
    </source>
</evidence>
<dbReference type="NCBIfam" id="TIGR01251">
    <property type="entry name" value="ribP_PPkin"/>
    <property type="match status" value="1"/>
</dbReference>
<dbReference type="InterPro" id="IPR005946">
    <property type="entry name" value="Rib-P_diPkinase"/>
</dbReference>
<dbReference type="GO" id="GO:0006015">
    <property type="term" value="P:5-phosphoribose 1-diphosphate biosynthetic process"/>
    <property type="evidence" value="ECO:0007669"/>
    <property type="project" value="TreeGrafter"/>
</dbReference>